<evidence type="ECO:0000313" key="2">
    <source>
        <dbReference type="EMBL" id="KAH7305883.1"/>
    </source>
</evidence>
<dbReference type="EMBL" id="JAGPNK010000017">
    <property type="protein sequence ID" value="KAH7305883.1"/>
    <property type="molecule type" value="Genomic_DNA"/>
</dbReference>
<dbReference type="OrthoDB" id="542013at2759"/>
<protein>
    <submittedName>
        <fullName evidence="2">Uncharacterized protein</fullName>
    </submittedName>
</protein>
<evidence type="ECO:0000313" key="3">
    <source>
        <dbReference type="Proteomes" id="UP000813444"/>
    </source>
</evidence>
<name>A0A8K0WKI3_9HYPO</name>
<dbReference type="SUPFAM" id="SSF51735">
    <property type="entry name" value="NAD(P)-binding Rossmann-fold domains"/>
    <property type="match status" value="1"/>
</dbReference>
<reference evidence="2" key="1">
    <citation type="journal article" date="2021" name="Nat. Commun.">
        <title>Genetic determinants of endophytism in the Arabidopsis root mycobiome.</title>
        <authorList>
            <person name="Mesny F."/>
            <person name="Miyauchi S."/>
            <person name="Thiergart T."/>
            <person name="Pickel B."/>
            <person name="Atanasova L."/>
            <person name="Karlsson M."/>
            <person name="Huettel B."/>
            <person name="Barry K.W."/>
            <person name="Haridas S."/>
            <person name="Chen C."/>
            <person name="Bauer D."/>
            <person name="Andreopoulos W."/>
            <person name="Pangilinan J."/>
            <person name="LaButti K."/>
            <person name="Riley R."/>
            <person name="Lipzen A."/>
            <person name="Clum A."/>
            <person name="Drula E."/>
            <person name="Henrissat B."/>
            <person name="Kohler A."/>
            <person name="Grigoriev I.V."/>
            <person name="Martin F.M."/>
            <person name="Hacquard S."/>
        </authorList>
    </citation>
    <scope>NUCLEOTIDE SEQUENCE</scope>
    <source>
        <strain evidence="2">MPI-CAGE-CH-0235</strain>
    </source>
</reference>
<keyword evidence="1" id="KW-0560">Oxidoreductase</keyword>
<proteinExistence type="predicted"/>
<dbReference type="PANTHER" id="PTHR47534:SF3">
    <property type="entry name" value="ALCOHOL DEHYDROGENASE-LIKE C-TERMINAL DOMAIN-CONTAINING PROTEIN"/>
    <property type="match status" value="1"/>
</dbReference>
<dbReference type="InterPro" id="IPR052228">
    <property type="entry name" value="Sec_Metab_Biosynth_Oxidored"/>
</dbReference>
<dbReference type="Gene3D" id="3.40.50.720">
    <property type="entry name" value="NAD(P)-binding Rossmann-like Domain"/>
    <property type="match status" value="1"/>
</dbReference>
<dbReference type="AlphaFoldDB" id="A0A8K0WKI3"/>
<comment type="caution">
    <text evidence="2">The sequence shown here is derived from an EMBL/GenBank/DDBJ whole genome shotgun (WGS) entry which is preliminary data.</text>
</comment>
<dbReference type="Proteomes" id="UP000813444">
    <property type="component" value="Unassembled WGS sequence"/>
</dbReference>
<dbReference type="GO" id="GO:0016491">
    <property type="term" value="F:oxidoreductase activity"/>
    <property type="evidence" value="ECO:0007669"/>
    <property type="project" value="UniProtKB-KW"/>
</dbReference>
<evidence type="ECO:0000256" key="1">
    <source>
        <dbReference type="ARBA" id="ARBA00023002"/>
    </source>
</evidence>
<sequence>MSIKAVVVGGTNGIGYAMACQLAATAKNSTVIISGRTKPANIPFPNIEFRQLDATSMRKIKQYTDTIKSVEGQKLGMLIMTQSYMNLDGRTETPEGIDAKMALHHYGRQLLIRELTPVLEEDGKVISVYDSKYGNPDKILWEDLDLKHNYALGRTANHGMVMTDAMVQWHAAEQKRNGGPARYFVHAWPGAVKTSLHKEMQWYLKPLLRGLSSIFGVSADTAATRLLKGTMDRAEADVAGGKFWTCIDNHGQEVKDKKIWSEEELDKIASHTWGLVDSALKTPA</sequence>
<gene>
    <name evidence="2" type="ORF">B0I35DRAFT_109696</name>
</gene>
<organism evidence="2 3">
    <name type="scientific">Stachybotrys elegans</name>
    <dbReference type="NCBI Taxonomy" id="80388"/>
    <lineage>
        <taxon>Eukaryota</taxon>
        <taxon>Fungi</taxon>
        <taxon>Dikarya</taxon>
        <taxon>Ascomycota</taxon>
        <taxon>Pezizomycotina</taxon>
        <taxon>Sordariomycetes</taxon>
        <taxon>Hypocreomycetidae</taxon>
        <taxon>Hypocreales</taxon>
        <taxon>Stachybotryaceae</taxon>
        <taxon>Stachybotrys</taxon>
    </lineage>
</organism>
<keyword evidence="3" id="KW-1185">Reference proteome</keyword>
<accession>A0A8K0WKI3</accession>
<dbReference type="PANTHER" id="PTHR47534">
    <property type="entry name" value="YALI0E05731P"/>
    <property type="match status" value="1"/>
</dbReference>
<dbReference type="InterPro" id="IPR036291">
    <property type="entry name" value="NAD(P)-bd_dom_sf"/>
</dbReference>